<organism evidence="2 3">
    <name type="scientific">Maudiozyma saulgeensis</name>
    <dbReference type="NCBI Taxonomy" id="1789683"/>
    <lineage>
        <taxon>Eukaryota</taxon>
        <taxon>Fungi</taxon>
        <taxon>Dikarya</taxon>
        <taxon>Ascomycota</taxon>
        <taxon>Saccharomycotina</taxon>
        <taxon>Saccharomycetes</taxon>
        <taxon>Saccharomycetales</taxon>
        <taxon>Saccharomycetaceae</taxon>
        <taxon>Maudiozyma</taxon>
    </lineage>
</organism>
<dbReference type="PANTHER" id="PTHR28160:SF1">
    <property type="entry name" value="LARGE RIBOSOMAL SUBUNIT PROTEIN ML57"/>
    <property type="match status" value="1"/>
</dbReference>
<dbReference type="Pfam" id="PF14622">
    <property type="entry name" value="Ribonucleas_3_3"/>
    <property type="match status" value="1"/>
</dbReference>
<gene>
    <name evidence="2" type="ORF">KASA_0N04257G</name>
</gene>
<dbReference type="InterPro" id="IPR000999">
    <property type="entry name" value="RNase_III_dom"/>
</dbReference>
<sequence length="224" mass="25250">MFPRSIIKQTSLSFKTISIRNITFLNNGSRICGIRRDPSSYMKNPNGLEYNSLNKNICQDKVRSILQFDKFNIKLSDEIILQCLTHKSFAHGKVPYNEKLYLLGAQFLKLRTSIHSLKNGNSTNLINGMNFTNLGNITNKSLNSKKNITKLIKIAGIDDIIFWKMRDPSGNAKINGEDRVIHTVLNSLIGAILTTNGTQIATQYVDDFLLNKNNELSLINIATE</sequence>
<dbReference type="GO" id="GO:0032543">
    <property type="term" value="P:mitochondrial translation"/>
    <property type="evidence" value="ECO:0007669"/>
    <property type="project" value="InterPro"/>
</dbReference>
<protein>
    <submittedName>
        <fullName evidence="2">Similar to Saccharomyces cerevisiae YLR312W-A MRPL15 Mitochondrial ribosomal protein of the large subunit</fullName>
    </submittedName>
</protein>
<dbReference type="AlphaFoldDB" id="A0A1X7R470"/>
<dbReference type="GO" id="GO:0003735">
    <property type="term" value="F:structural constituent of ribosome"/>
    <property type="evidence" value="ECO:0007669"/>
    <property type="project" value="InterPro"/>
</dbReference>
<dbReference type="Gene3D" id="1.10.1520.10">
    <property type="entry name" value="Ribonuclease III domain"/>
    <property type="match status" value="1"/>
</dbReference>
<dbReference type="CDD" id="cd00593">
    <property type="entry name" value="RIBOc"/>
    <property type="match status" value="1"/>
</dbReference>
<dbReference type="EMBL" id="FXLY01000005">
    <property type="protein sequence ID" value="SMN20445.1"/>
    <property type="molecule type" value="Genomic_DNA"/>
</dbReference>
<evidence type="ECO:0000313" key="3">
    <source>
        <dbReference type="Proteomes" id="UP000196158"/>
    </source>
</evidence>
<keyword evidence="3" id="KW-1185">Reference proteome</keyword>
<dbReference type="Proteomes" id="UP000196158">
    <property type="component" value="Unassembled WGS sequence"/>
</dbReference>
<dbReference type="InterPro" id="IPR036389">
    <property type="entry name" value="RNase_III_sf"/>
</dbReference>
<dbReference type="STRING" id="1789683.A0A1X7R470"/>
<name>A0A1X7R470_9SACH</name>
<dbReference type="SMART" id="SM00535">
    <property type="entry name" value="RIBOc"/>
    <property type="match status" value="1"/>
</dbReference>
<keyword evidence="2" id="KW-0687">Ribonucleoprotein</keyword>
<evidence type="ECO:0000313" key="2">
    <source>
        <dbReference type="EMBL" id="SMN20445.1"/>
    </source>
</evidence>
<evidence type="ECO:0000259" key="1">
    <source>
        <dbReference type="SMART" id="SM00535"/>
    </source>
</evidence>
<reference evidence="2 3" key="1">
    <citation type="submission" date="2017-04" db="EMBL/GenBank/DDBJ databases">
        <authorList>
            <person name="Afonso C.L."/>
            <person name="Miller P.J."/>
            <person name="Scott M.A."/>
            <person name="Spackman E."/>
            <person name="Goraichik I."/>
            <person name="Dimitrov K.M."/>
            <person name="Suarez D.L."/>
            <person name="Swayne D.E."/>
        </authorList>
    </citation>
    <scope>NUCLEOTIDE SEQUENCE [LARGE SCALE GENOMIC DNA]</scope>
</reference>
<dbReference type="OrthoDB" id="2281895at2759"/>
<accession>A0A1X7R470</accession>
<feature type="domain" description="RNase III" evidence="1">
    <location>
        <begin position="78"/>
        <end position="218"/>
    </location>
</feature>
<dbReference type="InterPro" id="IPR040030">
    <property type="entry name" value="Ribosomal_mL57"/>
</dbReference>
<keyword evidence="2" id="KW-0689">Ribosomal protein</keyword>
<dbReference type="GO" id="GO:0005762">
    <property type="term" value="C:mitochondrial large ribosomal subunit"/>
    <property type="evidence" value="ECO:0007669"/>
    <property type="project" value="InterPro"/>
</dbReference>
<dbReference type="GO" id="GO:0004525">
    <property type="term" value="F:ribonuclease III activity"/>
    <property type="evidence" value="ECO:0007669"/>
    <property type="project" value="InterPro"/>
</dbReference>
<dbReference type="GO" id="GO:0006396">
    <property type="term" value="P:RNA processing"/>
    <property type="evidence" value="ECO:0007669"/>
    <property type="project" value="InterPro"/>
</dbReference>
<dbReference type="SUPFAM" id="SSF69065">
    <property type="entry name" value="RNase III domain-like"/>
    <property type="match status" value="1"/>
</dbReference>
<proteinExistence type="predicted"/>
<dbReference type="PANTHER" id="PTHR28160">
    <property type="entry name" value="54S RIBOSOMAL PROTEIN L15, MITOCHONDRIAL"/>
    <property type="match status" value="1"/>
</dbReference>